<dbReference type="RefSeq" id="WP_068914362.1">
    <property type="nucleotide sequence ID" value="NZ_AP022600.1"/>
</dbReference>
<organism evidence="2 3">
    <name type="scientific">Mycolicibacterium tokaiense</name>
    <dbReference type="NCBI Taxonomy" id="39695"/>
    <lineage>
        <taxon>Bacteria</taxon>
        <taxon>Bacillati</taxon>
        <taxon>Actinomycetota</taxon>
        <taxon>Actinomycetes</taxon>
        <taxon>Mycobacteriales</taxon>
        <taxon>Mycobacteriaceae</taxon>
        <taxon>Mycolicibacterium</taxon>
    </lineage>
</organism>
<keyword evidence="3" id="KW-1185">Reference proteome</keyword>
<proteinExistence type="predicted"/>
<sequence>MVTDAFFTSDGDTFVPTAAAQGPWGATIGGQLVSGLLGWGVERDAGDPDFLPARLTVDLLRPTFMEPVRLQTTVHREGRRIKVADVTLIQRDTVVSRASAVFLRRTEEPDTRVWSPELSMPPLPEESEELPPGSPMFLRAYGSHPETGEAGLGAHEWQQAEHQKFAWIRQVRPLVAGEEVTPFTRAVMCGEVTSPMTHWGTGGLRHINADYTLTLSRLPEGEYIGLAAMSQHSAAGIATGTTTVFDTSGPIGTAVAIALAQPPDAFNPRTDTT</sequence>
<feature type="domain" description="Acyl-CoA thioesterase-like N-terminal HotDog" evidence="1">
    <location>
        <begin position="22"/>
        <end position="102"/>
    </location>
</feature>
<accession>A0A378TJ23</accession>
<protein>
    <submittedName>
        <fullName evidence="2">Putative thioesterase-like superfamily protein</fullName>
    </submittedName>
</protein>
<evidence type="ECO:0000259" key="1">
    <source>
        <dbReference type="Pfam" id="PF13622"/>
    </source>
</evidence>
<dbReference type="AlphaFoldDB" id="A0A378TJ23"/>
<evidence type="ECO:0000313" key="2">
    <source>
        <dbReference type="EMBL" id="STZ59546.1"/>
    </source>
</evidence>
<reference evidence="2 3" key="1">
    <citation type="submission" date="2018-06" db="EMBL/GenBank/DDBJ databases">
        <authorList>
            <consortium name="Pathogen Informatics"/>
            <person name="Doyle S."/>
        </authorList>
    </citation>
    <scope>NUCLEOTIDE SEQUENCE [LARGE SCALE GENOMIC DNA]</scope>
    <source>
        <strain evidence="2 3">NCTC10821</strain>
    </source>
</reference>
<dbReference type="Gene3D" id="2.40.160.210">
    <property type="entry name" value="Acyl-CoA thioesterase, double hotdog domain"/>
    <property type="match status" value="1"/>
</dbReference>
<dbReference type="InterPro" id="IPR049449">
    <property type="entry name" value="TesB_ACOT8-like_N"/>
</dbReference>
<name>A0A378TJ23_9MYCO</name>
<evidence type="ECO:0000313" key="3">
    <source>
        <dbReference type="Proteomes" id="UP000254978"/>
    </source>
</evidence>
<dbReference type="SUPFAM" id="SSF54637">
    <property type="entry name" value="Thioesterase/thiol ester dehydrase-isomerase"/>
    <property type="match status" value="1"/>
</dbReference>
<dbReference type="EMBL" id="UGQT01000001">
    <property type="protein sequence ID" value="STZ59546.1"/>
    <property type="molecule type" value="Genomic_DNA"/>
</dbReference>
<dbReference type="Proteomes" id="UP000254978">
    <property type="component" value="Unassembled WGS sequence"/>
</dbReference>
<dbReference type="InterPro" id="IPR042171">
    <property type="entry name" value="Acyl-CoA_hotdog"/>
</dbReference>
<dbReference type="OrthoDB" id="4968093at2"/>
<dbReference type="InterPro" id="IPR029069">
    <property type="entry name" value="HotDog_dom_sf"/>
</dbReference>
<dbReference type="Pfam" id="PF13622">
    <property type="entry name" value="4HBT_3"/>
    <property type="match status" value="1"/>
</dbReference>
<gene>
    <name evidence="2" type="ORF">NCTC10821_03080</name>
</gene>